<dbReference type="InterPro" id="IPR006115">
    <property type="entry name" value="6PGDH_NADP-bd"/>
</dbReference>
<evidence type="ECO:0000313" key="3">
    <source>
        <dbReference type="Proteomes" id="UP000499080"/>
    </source>
</evidence>
<dbReference type="PANTHER" id="PTHR43580">
    <property type="entry name" value="OXIDOREDUCTASE GLYR1-RELATED"/>
    <property type="match status" value="1"/>
</dbReference>
<dbReference type="InterPro" id="IPR000313">
    <property type="entry name" value="PWWP_dom"/>
</dbReference>
<evidence type="ECO:0000259" key="1">
    <source>
        <dbReference type="PROSITE" id="PS50812"/>
    </source>
</evidence>
<organism evidence="2 3">
    <name type="scientific">Araneus ventricosus</name>
    <name type="common">Orbweaver spider</name>
    <name type="synonym">Epeira ventricosa</name>
    <dbReference type="NCBI Taxonomy" id="182803"/>
    <lineage>
        <taxon>Eukaryota</taxon>
        <taxon>Metazoa</taxon>
        <taxon>Ecdysozoa</taxon>
        <taxon>Arthropoda</taxon>
        <taxon>Chelicerata</taxon>
        <taxon>Arachnida</taxon>
        <taxon>Araneae</taxon>
        <taxon>Araneomorphae</taxon>
        <taxon>Entelegynae</taxon>
        <taxon>Araneoidea</taxon>
        <taxon>Araneidae</taxon>
        <taxon>Araneus</taxon>
    </lineage>
</organism>
<dbReference type="Gene3D" id="2.30.30.140">
    <property type="match status" value="1"/>
</dbReference>
<feature type="domain" description="PWWP" evidence="1">
    <location>
        <begin position="5"/>
        <end position="66"/>
    </location>
</feature>
<name>A0A4Y2E1J7_ARAVE</name>
<dbReference type="SUPFAM" id="SSF51735">
    <property type="entry name" value="NAD(P)-binding Rossmann-fold domains"/>
    <property type="match status" value="1"/>
</dbReference>
<reference evidence="2 3" key="1">
    <citation type="journal article" date="2019" name="Sci. Rep.">
        <title>Orb-weaving spider Araneus ventricosus genome elucidates the spidroin gene catalogue.</title>
        <authorList>
            <person name="Kono N."/>
            <person name="Nakamura H."/>
            <person name="Ohtoshi R."/>
            <person name="Moran D.A.P."/>
            <person name="Shinohara A."/>
            <person name="Yoshida Y."/>
            <person name="Fujiwara M."/>
            <person name="Mori M."/>
            <person name="Tomita M."/>
            <person name="Arakawa K."/>
        </authorList>
    </citation>
    <scope>NUCLEOTIDE SEQUENCE [LARGE SCALE GENOMIC DNA]</scope>
</reference>
<sequence>MDVKIGDLCWAKMKGFPPWPGKIIAAPQSEKYRYLHKKKLHHYVYFFGSGNYAWVSAANIKPNSEETIKQASKKRSIPLQKAIQQLKRDMPKNFVSQDLGEKYYRQGIIKPCIIAIKRLRIDTSQIKESNSFTLNELLSLGVCRHEILEPRRKIRKIDNSTSNEDSMEVDTDSKSTKCQEMALKKFGFIGLGELGKGIVKNLLKSKCDVTIWNQTSEEYGLNNEQRTADSFLSLIVTCDIILCCICSEDKAQSIFKGDMGILQSFATYQNEGKGLALLANVDLQVSAEIAASIQASGGRYMGAPLLGSETQAINGELLIVCSGDESLFDDCKTAFTSFKRVRYLGPDIELAPKIHTIIGLFLNSVSKSYKEARSLIQELKLSVQTFDDLLKTVLGESSLAALCHDSLEKKFSQEDRIRFFLEDLNLKTLLEANFPAPGFDMQKNFTKELA</sequence>
<accession>A0A4Y2E1J7</accession>
<comment type="caution">
    <text evidence="2">The sequence shown here is derived from an EMBL/GenBank/DDBJ whole genome shotgun (WGS) entry which is preliminary data.</text>
</comment>
<gene>
    <name evidence="2" type="primary">glyr1_1</name>
    <name evidence="2" type="ORF">AVEN_136362_1</name>
</gene>
<dbReference type="AlphaFoldDB" id="A0A4Y2E1J7"/>
<dbReference type="Pfam" id="PF03446">
    <property type="entry name" value="NAD_binding_2"/>
    <property type="match status" value="1"/>
</dbReference>
<protein>
    <submittedName>
        <fullName evidence="2">Oxidoreductase GLYR1</fullName>
    </submittedName>
</protein>
<dbReference type="Pfam" id="PF00855">
    <property type="entry name" value="PWWP"/>
    <property type="match status" value="1"/>
</dbReference>
<dbReference type="GO" id="GO:0050661">
    <property type="term" value="F:NADP binding"/>
    <property type="evidence" value="ECO:0007669"/>
    <property type="project" value="InterPro"/>
</dbReference>
<keyword evidence="3" id="KW-1185">Reference proteome</keyword>
<dbReference type="EMBL" id="BGPR01000489">
    <property type="protein sequence ID" value="GBM22942.1"/>
    <property type="molecule type" value="Genomic_DNA"/>
</dbReference>
<dbReference type="Gene3D" id="3.40.50.720">
    <property type="entry name" value="NAD(P)-binding Rossmann-like Domain"/>
    <property type="match status" value="1"/>
</dbReference>
<dbReference type="SMART" id="SM00293">
    <property type="entry name" value="PWWP"/>
    <property type="match status" value="1"/>
</dbReference>
<dbReference type="OrthoDB" id="21615at2759"/>
<dbReference type="InterPro" id="IPR036291">
    <property type="entry name" value="NAD(P)-bd_dom_sf"/>
</dbReference>
<proteinExistence type="predicted"/>
<dbReference type="PROSITE" id="PS50812">
    <property type="entry name" value="PWWP"/>
    <property type="match status" value="1"/>
</dbReference>
<dbReference type="PANTHER" id="PTHR43580:SF2">
    <property type="entry name" value="CYTOKINE-LIKE NUCLEAR FACTOR N-PAC"/>
    <property type="match status" value="1"/>
</dbReference>
<dbReference type="SUPFAM" id="SSF63748">
    <property type="entry name" value="Tudor/PWWP/MBT"/>
    <property type="match status" value="1"/>
</dbReference>
<dbReference type="InterPro" id="IPR051265">
    <property type="entry name" value="HIBADH-related_NP60_sf"/>
</dbReference>
<dbReference type="Proteomes" id="UP000499080">
    <property type="component" value="Unassembled WGS sequence"/>
</dbReference>
<evidence type="ECO:0000313" key="2">
    <source>
        <dbReference type="EMBL" id="GBM22942.1"/>
    </source>
</evidence>